<organism evidence="5 6">
    <name type="scientific">Populus alba x Populus x berolinensis</name>
    <dbReference type="NCBI Taxonomy" id="444605"/>
    <lineage>
        <taxon>Eukaryota</taxon>
        <taxon>Viridiplantae</taxon>
        <taxon>Streptophyta</taxon>
        <taxon>Embryophyta</taxon>
        <taxon>Tracheophyta</taxon>
        <taxon>Spermatophyta</taxon>
        <taxon>Magnoliopsida</taxon>
        <taxon>eudicotyledons</taxon>
        <taxon>Gunneridae</taxon>
        <taxon>Pentapetalae</taxon>
        <taxon>rosids</taxon>
        <taxon>fabids</taxon>
        <taxon>Malpighiales</taxon>
        <taxon>Salicaceae</taxon>
        <taxon>Saliceae</taxon>
        <taxon>Populus</taxon>
    </lineage>
</organism>
<keyword evidence="6" id="KW-1185">Reference proteome</keyword>
<reference evidence="5 6" key="1">
    <citation type="journal article" date="2023" name="Mol. Ecol. Resour.">
        <title>Chromosome-level genome assembly of a triploid poplar Populus alba 'Berolinensis'.</title>
        <authorList>
            <person name="Chen S."/>
            <person name="Yu Y."/>
            <person name="Wang X."/>
            <person name="Wang S."/>
            <person name="Zhang T."/>
            <person name="Zhou Y."/>
            <person name="He R."/>
            <person name="Meng N."/>
            <person name="Wang Y."/>
            <person name="Liu W."/>
            <person name="Liu Z."/>
            <person name="Liu J."/>
            <person name="Guo Q."/>
            <person name="Huang H."/>
            <person name="Sederoff R.R."/>
            <person name="Wang G."/>
            <person name="Qu G."/>
            <person name="Chen S."/>
        </authorList>
    </citation>
    <scope>NUCLEOTIDE SEQUENCE [LARGE SCALE GENOMIC DNA]</scope>
    <source>
        <strain evidence="5">SC-2020</strain>
    </source>
</reference>
<keyword evidence="4" id="KW-0052">Apoplast</keyword>
<dbReference type="Proteomes" id="UP001164929">
    <property type="component" value="Chromosome 1"/>
</dbReference>
<dbReference type="GO" id="GO:0048046">
    <property type="term" value="C:apoplast"/>
    <property type="evidence" value="ECO:0007669"/>
    <property type="project" value="UniProtKB-SubCell"/>
</dbReference>
<evidence type="ECO:0000256" key="1">
    <source>
        <dbReference type="ARBA" id="ARBA00010746"/>
    </source>
</evidence>
<comment type="subunit">
    <text evidence="2 4">Homodimer.</text>
</comment>
<evidence type="ECO:0000256" key="4">
    <source>
        <dbReference type="RuleBase" id="RU363099"/>
    </source>
</evidence>
<comment type="function">
    <text evidence="4">Dirigent proteins impart stereoselectivity on the phenoxy radical-coupling reaction, yielding optically active lignans from two molecules of coniferyl alcohol in the biosynthesis of lignans, flavonolignans, and alkaloids and thus plays a central role in plant secondary metabolism.</text>
</comment>
<protein>
    <recommendedName>
        <fullName evidence="4">Dirigent protein</fullName>
    </recommendedName>
</protein>
<dbReference type="GO" id="GO:0009699">
    <property type="term" value="P:phenylpropanoid biosynthetic process"/>
    <property type="evidence" value="ECO:0007669"/>
    <property type="project" value="UniProtKB-ARBA"/>
</dbReference>
<comment type="caution">
    <text evidence="5">The sequence shown here is derived from an EMBL/GenBank/DDBJ whole genome shotgun (WGS) entry which is preliminary data.</text>
</comment>
<comment type="subcellular location">
    <subcellularLocation>
        <location evidence="4">Secreted</location>
        <location evidence="4">Extracellular space</location>
        <location evidence="4">Apoplast</location>
    </subcellularLocation>
</comment>
<dbReference type="EMBL" id="JAQIZT010000001">
    <property type="protein sequence ID" value="KAJ7009677.1"/>
    <property type="molecule type" value="Genomic_DNA"/>
</dbReference>
<comment type="similarity">
    <text evidence="1 4">Belongs to the plant dirigent protein family.</text>
</comment>
<dbReference type="PANTHER" id="PTHR21495">
    <property type="entry name" value="NUCLEOPORIN-RELATED"/>
    <property type="match status" value="1"/>
</dbReference>
<evidence type="ECO:0000256" key="3">
    <source>
        <dbReference type="ARBA" id="ARBA00022525"/>
    </source>
</evidence>
<dbReference type="InterPro" id="IPR044859">
    <property type="entry name" value="Allene_oxi_cyc_Dirigent"/>
</dbReference>
<proteinExistence type="inferred from homology"/>
<dbReference type="Pfam" id="PF03018">
    <property type="entry name" value="Dirigent"/>
    <property type="match status" value="2"/>
</dbReference>
<evidence type="ECO:0000256" key="2">
    <source>
        <dbReference type="ARBA" id="ARBA00011738"/>
    </source>
</evidence>
<accession>A0AAD6RIZ6</accession>
<sequence>MEKKTSLHFYFHDIPGGKNQTSTTIAQPLNMTAAANFLGSTSRADVLLREGPEPISKLVGRAQGIYAFASQHNAVLLMVMNFAFVDGIYNGSSLSILGRKAIFDIVREMPVAGGSGVFRLARGHALAKTFSFNLKAGVAVIEYITTNGKFSEKSPMIISTERMEKMTRLRFYFHDIPSGKNQTNMRIAGPEKTTADSFGSTFMVDSPLTEEPEPNSKLVGRAQGVYAFASQHDAGLLMGTYNGSALSILGRSPVFDNIREMPIVGGSGLFRVDDSFSKPN</sequence>
<dbReference type="Gene3D" id="2.40.480.10">
    <property type="entry name" value="Allene oxide cyclase-like"/>
    <property type="match status" value="2"/>
</dbReference>
<gene>
    <name evidence="5" type="ORF">NC653_000396</name>
</gene>
<dbReference type="InterPro" id="IPR004265">
    <property type="entry name" value="Dirigent"/>
</dbReference>
<keyword evidence="3 4" id="KW-0964">Secreted</keyword>
<evidence type="ECO:0000313" key="5">
    <source>
        <dbReference type="EMBL" id="KAJ7009677.1"/>
    </source>
</evidence>
<dbReference type="AlphaFoldDB" id="A0AAD6RIZ6"/>
<name>A0AAD6RIZ6_9ROSI</name>
<evidence type="ECO:0000313" key="6">
    <source>
        <dbReference type="Proteomes" id="UP001164929"/>
    </source>
</evidence>